<dbReference type="EMBL" id="JANPWE010000019">
    <property type="protein sequence ID" value="MCR6547036.1"/>
    <property type="molecule type" value="Genomic_DNA"/>
</dbReference>
<accession>A0ABT1Y973</accession>
<evidence type="ECO:0000256" key="1">
    <source>
        <dbReference type="SAM" id="Phobius"/>
    </source>
</evidence>
<gene>
    <name evidence="2" type="ORF">NVS47_16220</name>
</gene>
<feature type="transmembrane region" description="Helical" evidence="1">
    <location>
        <begin position="38"/>
        <end position="57"/>
    </location>
</feature>
<sequence length="81" mass="9183">MAKKPYQKTEKWWLISVVLFYVLYNFPGIPAYGDANGAFLHGALTLIPLWICIYAGLHLTTKQRKLVDADQIQKASDQEGN</sequence>
<evidence type="ECO:0000313" key="2">
    <source>
        <dbReference type="EMBL" id="MCR6547036.1"/>
    </source>
</evidence>
<dbReference type="Proteomes" id="UP001524944">
    <property type="component" value="Unassembled WGS sequence"/>
</dbReference>
<dbReference type="RefSeq" id="WP_089608938.1">
    <property type="nucleotide sequence ID" value="NZ_CP022121.1"/>
</dbReference>
<keyword evidence="1" id="KW-0812">Transmembrane</keyword>
<organism evidence="2 3">
    <name type="scientific">Dehalobacterium formicoaceticum</name>
    <dbReference type="NCBI Taxonomy" id="51515"/>
    <lineage>
        <taxon>Bacteria</taxon>
        <taxon>Bacillati</taxon>
        <taxon>Bacillota</taxon>
        <taxon>Clostridia</taxon>
        <taxon>Eubacteriales</taxon>
        <taxon>Peptococcaceae</taxon>
        <taxon>Dehalobacterium</taxon>
    </lineage>
</organism>
<evidence type="ECO:0000313" key="3">
    <source>
        <dbReference type="Proteomes" id="UP001524944"/>
    </source>
</evidence>
<comment type="caution">
    <text evidence="2">The sequence shown here is derived from an EMBL/GenBank/DDBJ whole genome shotgun (WGS) entry which is preliminary data.</text>
</comment>
<reference evidence="2 3" key="1">
    <citation type="submission" date="2022-08" db="EMBL/GenBank/DDBJ databases">
        <title>Proteogenomics of the novel Dehalobacterium formicoaceticum strain EZ94 highlights a key role of methyltransferases during anaerobic dichloromethane degradation.</title>
        <authorList>
            <person name="Wasmund K."/>
        </authorList>
    </citation>
    <scope>NUCLEOTIDE SEQUENCE [LARGE SCALE GENOMIC DNA]</scope>
    <source>
        <strain evidence="2 3">EZ94</strain>
    </source>
</reference>
<feature type="transmembrane region" description="Helical" evidence="1">
    <location>
        <begin position="12"/>
        <end position="32"/>
    </location>
</feature>
<proteinExistence type="predicted"/>
<keyword evidence="1" id="KW-1133">Transmembrane helix</keyword>
<keyword evidence="1" id="KW-0472">Membrane</keyword>
<keyword evidence="3" id="KW-1185">Reference proteome</keyword>
<name>A0ABT1Y973_9FIRM</name>
<protein>
    <submittedName>
        <fullName evidence="2">Uncharacterized protein</fullName>
    </submittedName>
</protein>